<evidence type="ECO:0000256" key="1">
    <source>
        <dbReference type="SAM" id="Phobius"/>
    </source>
</evidence>
<proteinExistence type="predicted"/>
<protein>
    <submittedName>
        <fullName evidence="2">Uncharacterized protein</fullName>
    </submittedName>
</protein>
<keyword evidence="1" id="KW-0472">Membrane</keyword>
<gene>
    <name evidence="2" type="ORF">SAMN05421594_3273</name>
</gene>
<dbReference type="AlphaFoldDB" id="A0A1I5A2Z0"/>
<reference evidence="3" key="1">
    <citation type="submission" date="2016-10" db="EMBL/GenBank/DDBJ databases">
        <authorList>
            <person name="Varghese N."/>
            <person name="Submissions S."/>
        </authorList>
    </citation>
    <scope>NUCLEOTIDE SEQUENCE [LARGE SCALE GENOMIC DNA]</scope>
    <source>
        <strain evidence="3">DSM 25575</strain>
    </source>
</reference>
<sequence length="186" mass="21965">MIKKILILSAIYAFLITGITVTLSQKGDSYLIAIVIVSLIFIFLLVRIIYKKNISGFKPVNNRLNYTHSGFQNLNKISTKPFLFGIEKNIISDQEFYFDQEHFYTVNSYQQTAKFNLKDIREISKTSVQINNSRIWQVKINNNGEEIIFKFAHNYTIWNKNFLEFYRKIEQLNPSAIQSKWNIWTM</sequence>
<accession>A0A1I5A2Z0</accession>
<evidence type="ECO:0000313" key="3">
    <source>
        <dbReference type="Proteomes" id="UP000198769"/>
    </source>
</evidence>
<feature type="transmembrane region" description="Helical" evidence="1">
    <location>
        <begin position="30"/>
        <end position="50"/>
    </location>
</feature>
<evidence type="ECO:0000313" key="2">
    <source>
        <dbReference type="EMBL" id="SFN56680.1"/>
    </source>
</evidence>
<dbReference type="RefSeq" id="WP_090025483.1">
    <property type="nucleotide sequence ID" value="NZ_FOVD01000005.1"/>
</dbReference>
<dbReference type="EMBL" id="FOVD01000005">
    <property type="protein sequence ID" value="SFN56680.1"/>
    <property type="molecule type" value="Genomic_DNA"/>
</dbReference>
<dbReference type="Proteomes" id="UP000198769">
    <property type="component" value="Unassembled WGS sequence"/>
</dbReference>
<feature type="transmembrane region" description="Helical" evidence="1">
    <location>
        <begin position="5"/>
        <end position="24"/>
    </location>
</feature>
<name>A0A1I5A2Z0_CHROL</name>
<keyword evidence="1" id="KW-0812">Transmembrane</keyword>
<organism evidence="2 3">
    <name type="scientific">Chryseobacterium oleae</name>
    <dbReference type="NCBI Taxonomy" id="491207"/>
    <lineage>
        <taxon>Bacteria</taxon>
        <taxon>Pseudomonadati</taxon>
        <taxon>Bacteroidota</taxon>
        <taxon>Flavobacteriia</taxon>
        <taxon>Flavobacteriales</taxon>
        <taxon>Weeksellaceae</taxon>
        <taxon>Chryseobacterium group</taxon>
        <taxon>Chryseobacterium</taxon>
    </lineage>
</organism>
<keyword evidence="3" id="KW-1185">Reference proteome</keyword>
<dbReference type="OrthoDB" id="706715at2"/>
<keyword evidence="1" id="KW-1133">Transmembrane helix</keyword>